<feature type="domain" description="MgtC/SapB/SrpB/YhiD N-terminal" evidence="8">
    <location>
        <begin position="11"/>
        <end position="138"/>
    </location>
</feature>
<feature type="transmembrane region" description="Helical" evidence="7">
    <location>
        <begin position="35"/>
        <end position="55"/>
    </location>
</feature>
<evidence type="ECO:0000256" key="3">
    <source>
        <dbReference type="ARBA" id="ARBA00022475"/>
    </source>
</evidence>
<gene>
    <name evidence="9" type="ORF">A3G31_11540</name>
</gene>
<proteinExistence type="inferred from homology"/>
<dbReference type="Proteomes" id="UP000178082">
    <property type="component" value="Unassembled WGS sequence"/>
</dbReference>
<sequence>MLSSNDIALRLIASAILGGIVGLERERHNQPAGFRTHTILCLGASLITLVSIFMAEEFGNLKNSDPTRIAAQVVTGVGFLGAGAILRFGASIKGLTTAASLWTTAGIGMGIGAGFYYGSVLATLIIIVTLGILGKVEKLLIGSKADKTLLISAKEAPGILGKIEHILVKYQIGISNIRIIKNLQEHSVEINAIIQAPKDLNISLLSKDISLLEEISEVEIR</sequence>
<dbReference type="PANTHER" id="PTHR33778:SF1">
    <property type="entry name" value="MAGNESIUM TRANSPORTER YHID-RELATED"/>
    <property type="match status" value="1"/>
</dbReference>
<accession>A0A1F7SFN1</accession>
<dbReference type="InterPro" id="IPR003416">
    <property type="entry name" value="MgtC/SapB/SrpB/YhiD_fam"/>
</dbReference>
<organism evidence="9 10">
    <name type="scientific">Candidatus Schekmanbacteria bacterium RIFCSPLOWO2_12_FULL_38_15</name>
    <dbReference type="NCBI Taxonomy" id="1817883"/>
    <lineage>
        <taxon>Bacteria</taxon>
        <taxon>Candidatus Schekmaniibacteriota</taxon>
    </lineage>
</organism>
<dbReference type="STRING" id="1817883.A3G31_11540"/>
<evidence type="ECO:0000259" key="8">
    <source>
        <dbReference type="Pfam" id="PF02308"/>
    </source>
</evidence>
<keyword evidence="3" id="KW-1003">Cell membrane</keyword>
<feature type="transmembrane region" description="Helical" evidence="7">
    <location>
        <begin position="110"/>
        <end position="134"/>
    </location>
</feature>
<keyword evidence="4 7" id="KW-0812">Transmembrane</keyword>
<keyword evidence="6 7" id="KW-0472">Membrane</keyword>
<evidence type="ECO:0000313" key="10">
    <source>
        <dbReference type="Proteomes" id="UP000178082"/>
    </source>
</evidence>
<evidence type="ECO:0000313" key="9">
    <source>
        <dbReference type="EMBL" id="OGL52592.1"/>
    </source>
</evidence>
<evidence type="ECO:0000256" key="2">
    <source>
        <dbReference type="ARBA" id="ARBA00009298"/>
    </source>
</evidence>
<evidence type="ECO:0000256" key="6">
    <source>
        <dbReference type="ARBA" id="ARBA00023136"/>
    </source>
</evidence>
<evidence type="ECO:0000256" key="1">
    <source>
        <dbReference type="ARBA" id="ARBA00004651"/>
    </source>
</evidence>
<feature type="transmembrane region" description="Helical" evidence="7">
    <location>
        <begin position="67"/>
        <end position="90"/>
    </location>
</feature>
<keyword evidence="5 7" id="KW-1133">Transmembrane helix</keyword>
<evidence type="ECO:0000256" key="5">
    <source>
        <dbReference type="ARBA" id="ARBA00022989"/>
    </source>
</evidence>
<dbReference type="InterPro" id="IPR049177">
    <property type="entry name" value="MgtC_SapB_SrpB_YhiD_N"/>
</dbReference>
<dbReference type="AlphaFoldDB" id="A0A1F7SFN1"/>
<dbReference type="PANTHER" id="PTHR33778">
    <property type="entry name" value="PROTEIN MGTC"/>
    <property type="match status" value="1"/>
</dbReference>
<protein>
    <recommendedName>
        <fullName evidence="8">MgtC/SapB/SrpB/YhiD N-terminal domain-containing protein</fullName>
    </recommendedName>
</protein>
<name>A0A1F7SFN1_9BACT</name>
<dbReference type="GO" id="GO:0005886">
    <property type="term" value="C:plasma membrane"/>
    <property type="evidence" value="ECO:0007669"/>
    <property type="project" value="UniProtKB-SubCell"/>
</dbReference>
<evidence type="ECO:0000256" key="4">
    <source>
        <dbReference type="ARBA" id="ARBA00022692"/>
    </source>
</evidence>
<evidence type="ECO:0000256" key="7">
    <source>
        <dbReference type="SAM" id="Phobius"/>
    </source>
</evidence>
<dbReference type="PRINTS" id="PR01837">
    <property type="entry name" value="MGTCSAPBPROT"/>
</dbReference>
<dbReference type="EMBL" id="MGDI01000031">
    <property type="protein sequence ID" value="OGL52592.1"/>
    <property type="molecule type" value="Genomic_DNA"/>
</dbReference>
<reference evidence="9 10" key="1">
    <citation type="journal article" date="2016" name="Nat. Commun.">
        <title>Thousands of microbial genomes shed light on interconnected biogeochemical processes in an aquifer system.</title>
        <authorList>
            <person name="Anantharaman K."/>
            <person name="Brown C.T."/>
            <person name="Hug L.A."/>
            <person name="Sharon I."/>
            <person name="Castelle C.J."/>
            <person name="Probst A.J."/>
            <person name="Thomas B.C."/>
            <person name="Singh A."/>
            <person name="Wilkins M.J."/>
            <person name="Karaoz U."/>
            <person name="Brodie E.L."/>
            <person name="Williams K.H."/>
            <person name="Hubbard S.S."/>
            <person name="Banfield J.F."/>
        </authorList>
    </citation>
    <scope>NUCLEOTIDE SEQUENCE [LARGE SCALE GENOMIC DNA]</scope>
</reference>
<comment type="similarity">
    <text evidence="2">Belongs to the MgtC/SapB family.</text>
</comment>
<comment type="subcellular location">
    <subcellularLocation>
        <location evidence="1">Cell membrane</location>
        <topology evidence="1">Multi-pass membrane protein</topology>
    </subcellularLocation>
</comment>
<dbReference type="Pfam" id="PF02308">
    <property type="entry name" value="MgtC"/>
    <property type="match status" value="1"/>
</dbReference>
<comment type="caution">
    <text evidence="9">The sequence shown here is derived from an EMBL/GenBank/DDBJ whole genome shotgun (WGS) entry which is preliminary data.</text>
</comment>